<dbReference type="EMBL" id="UGQT01000001">
    <property type="protein sequence ID" value="STZ59766.1"/>
    <property type="molecule type" value="Genomic_DNA"/>
</dbReference>
<organism evidence="1 2">
    <name type="scientific">Mycolicibacterium tokaiense</name>
    <dbReference type="NCBI Taxonomy" id="39695"/>
    <lineage>
        <taxon>Bacteria</taxon>
        <taxon>Bacillati</taxon>
        <taxon>Actinomycetota</taxon>
        <taxon>Actinomycetes</taxon>
        <taxon>Mycobacteriales</taxon>
        <taxon>Mycobacteriaceae</taxon>
        <taxon>Mycolicibacterium</taxon>
    </lineage>
</organism>
<accession>A0A378TJN9</accession>
<protein>
    <submittedName>
        <fullName evidence="1">Ethyl tert-butyl ether degradation EthD</fullName>
    </submittedName>
</protein>
<name>A0A378TJN9_9MYCO</name>
<reference evidence="1 2" key="1">
    <citation type="submission" date="2018-06" db="EMBL/GenBank/DDBJ databases">
        <authorList>
            <consortium name="Pathogen Informatics"/>
            <person name="Doyle S."/>
        </authorList>
    </citation>
    <scope>NUCLEOTIDE SEQUENCE [LARGE SCALE GENOMIC DNA]</scope>
    <source>
        <strain evidence="1 2">NCTC10821</strain>
    </source>
</reference>
<sequence>MSILMVTYVGGADSRFDRTTYDTHHIPLVERTWAPFGLQRTEVFYAVDPATGPDVVAMCLCHFADRAGVDRALAAPESAAVADDIPTFTDIAPMRTVITAAPA</sequence>
<dbReference type="PANTHER" id="PTHR40260">
    <property type="entry name" value="BLR8190 PROTEIN"/>
    <property type="match status" value="1"/>
</dbReference>
<dbReference type="AlphaFoldDB" id="A0A378TJN9"/>
<dbReference type="NCBIfam" id="TIGR02118">
    <property type="entry name" value="EthD family reductase"/>
    <property type="match status" value="1"/>
</dbReference>
<keyword evidence="2" id="KW-1185">Reference proteome</keyword>
<dbReference type="InterPro" id="IPR009799">
    <property type="entry name" value="EthD_dom"/>
</dbReference>
<evidence type="ECO:0000313" key="1">
    <source>
        <dbReference type="EMBL" id="STZ59766.1"/>
    </source>
</evidence>
<dbReference type="OrthoDB" id="5343971at2"/>
<gene>
    <name evidence="1" type="ORF">NCTC10821_03304</name>
</gene>
<dbReference type="Gene3D" id="3.30.70.100">
    <property type="match status" value="1"/>
</dbReference>
<dbReference type="RefSeq" id="WP_068919256.1">
    <property type="nucleotide sequence ID" value="NZ_AP022600.1"/>
</dbReference>
<dbReference type="InterPro" id="IPR011008">
    <property type="entry name" value="Dimeric_a/b-barrel"/>
</dbReference>
<dbReference type="SUPFAM" id="SSF54909">
    <property type="entry name" value="Dimeric alpha+beta barrel"/>
    <property type="match status" value="1"/>
</dbReference>
<dbReference type="GO" id="GO:0016491">
    <property type="term" value="F:oxidoreductase activity"/>
    <property type="evidence" value="ECO:0007669"/>
    <property type="project" value="InterPro"/>
</dbReference>
<dbReference type="PANTHER" id="PTHR40260:SF2">
    <property type="entry name" value="BLR8190 PROTEIN"/>
    <property type="match status" value="1"/>
</dbReference>
<dbReference type="Proteomes" id="UP000254978">
    <property type="component" value="Unassembled WGS sequence"/>
</dbReference>
<proteinExistence type="predicted"/>
<evidence type="ECO:0000313" key="2">
    <source>
        <dbReference type="Proteomes" id="UP000254978"/>
    </source>
</evidence>